<protein>
    <submittedName>
        <fullName evidence="1">Uncharacterized protein</fullName>
    </submittedName>
</protein>
<sequence length="167" mass="19896">MQQNKNFLTGQLQRIILNKQSQIDEIKQIQRNNSLIYKLKEQVNPPQRNNNFSLRNSMKNIESIIRVDTNKKIQSPVIVIQNRKHFVSSKNSRKSNQSVNQEHDPLITRVRKSIEFGQRIIINRPSRVSTILMDEEQEKEQSKIITQKDPVSFTDWVERIYGKEWFY</sequence>
<keyword evidence="2" id="KW-1185">Reference proteome</keyword>
<evidence type="ECO:0000313" key="2">
    <source>
        <dbReference type="Proteomes" id="UP000692954"/>
    </source>
</evidence>
<dbReference type="Proteomes" id="UP000692954">
    <property type="component" value="Unassembled WGS sequence"/>
</dbReference>
<accession>A0A8S1PFZ7</accession>
<evidence type="ECO:0000313" key="1">
    <source>
        <dbReference type="EMBL" id="CAD8101653.1"/>
    </source>
</evidence>
<gene>
    <name evidence="1" type="ORF">PSON_ATCC_30995.1.T0760107</name>
</gene>
<name>A0A8S1PFZ7_9CILI</name>
<dbReference type="AlphaFoldDB" id="A0A8S1PFZ7"/>
<organism evidence="1 2">
    <name type="scientific">Paramecium sonneborni</name>
    <dbReference type="NCBI Taxonomy" id="65129"/>
    <lineage>
        <taxon>Eukaryota</taxon>
        <taxon>Sar</taxon>
        <taxon>Alveolata</taxon>
        <taxon>Ciliophora</taxon>
        <taxon>Intramacronucleata</taxon>
        <taxon>Oligohymenophorea</taxon>
        <taxon>Peniculida</taxon>
        <taxon>Parameciidae</taxon>
        <taxon>Paramecium</taxon>
    </lineage>
</organism>
<reference evidence="1" key="1">
    <citation type="submission" date="2021-01" db="EMBL/GenBank/DDBJ databases">
        <authorList>
            <consortium name="Genoscope - CEA"/>
            <person name="William W."/>
        </authorList>
    </citation>
    <scope>NUCLEOTIDE SEQUENCE</scope>
</reference>
<proteinExistence type="predicted"/>
<dbReference type="EMBL" id="CAJJDN010000076">
    <property type="protein sequence ID" value="CAD8101653.1"/>
    <property type="molecule type" value="Genomic_DNA"/>
</dbReference>
<comment type="caution">
    <text evidence="1">The sequence shown here is derived from an EMBL/GenBank/DDBJ whole genome shotgun (WGS) entry which is preliminary data.</text>
</comment>